<keyword evidence="2" id="KW-1185">Reference proteome</keyword>
<dbReference type="Proteomes" id="UP001176941">
    <property type="component" value="Chromosome 5"/>
</dbReference>
<evidence type="ECO:0000313" key="2">
    <source>
        <dbReference type="Proteomes" id="UP001176941"/>
    </source>
</evidence>
<dbReference type="EMBL" id="OX459941">
    <property type="protein sequence ID" value="CAI9175995.1"/>
    <property type="molecule type" value="Genomic_DNA"/>
</dbReference>
<reference evidence="1" key="1">
    <citation type="submission" date="2023-04" db="EMBL/GenBank/DDBJ databases">
        <authorList>
            <consortium name="ELIXIR-Norway"/>
        </authorList>
    </citation>
    <scope>NUCLEOTIDE SEQUENCE [LARGE SCALE GENOMIC DNA]</scope>
</reference>
<gene>
    <name evidence="1" type="ORF">MRATA1EN1_LOCUS24957</name>
</gene>
<evidence type="ECO:0000313" key="1">
    <source>
        <dbReference type="EMBL" id="CAI9175995.1"/>
    </source>
</evidence>
<sequence length="99" mass="11347">MPSPAPTLQVLRHCGVLGFCFFFFSSRIIDPANLALKWQHQIKTFKTHKESYSLSRVRLSVTPWTVTHSLSIHGILQARIQEWVAMPFSRGLPTPRDQT</sequence>
<protein>
    <recommendedName>
        <fullName evidence="3">Secreted protein</fullName>
    </recommendedName>
</protein>
<proteinExistence type="predicted"/>
<organism evidence="1 2">
    <name type="scientific">Rangifer tarandus platyrhynchus</name>
    <name type="common">Svalbard reindeer</name>
    <dbReference type="NCBI Taxonomy" id="3082113"/>
    <lineage>
        <taxon>Eukaryota</taxon>
        <taxon>Metazoa</taxon>
        <taxon>Chordata</taxon>
        <taxon>Craniata</taxon>
        <taxon>Vertebrata</taxon>
        <taxon>Euteleostomi</taxon>
        <taxon>Mammalia</taxon>
        <taxon>Eutheria</taxon>
        <taxon>Laurasiatheria</taxon>
        <taxon>Artiodactyla</taxon>
        <taxon>Ruminantia</taxon>
        <taxon>Pecora</taxon>
        <taxon>Cervidae</taxon>
        <taxon>Odocoileinae</taxon>
        <taxon>Rangifer</taxon>
    </lineage>
</organism>
<evidence type="ECO:0008006" key="3">
    <source>
        <dbReference type="Google" id="ProtNLM"/>
    </source>
</evidence>
<accession>A0ABN8ZQ03</accession>
<name>A0ABN8ZQ03_RANTA</name>